<evidence type="ECO:0000256" key="4">
    <source>
        <dbReference type="ARBA" id="ARBA00023277"/>
    </source>
</evidence>
<dbReference type="Gene3D" id="3.20.20.140">
    <property type="entry name" value="Metal-dependent hydrolases"/>
    <property type="match status" value="1"/>
</dbReference>
<evidence type="ECO:0000313" key="8">
    <source>
        <dbReference type="Proteomes" id="UP001301442"/>
    </source>
</evidence>
<dbReference type="Proteomes" id="UP001301442">
    <property type="component" value="Chromosome"/>
</dbReference>
<dbReference type="PANTHER" id="PTHR11113">
    <property type="entry name" value="N-ACETYLGLUCOSAMINE-6-PHOSPHATE DEACETYLASE"/>
    <property type="match status" value="1"/>
</dbReference>
<dbReference type="Gene3D" id="2.30.40.10">
    <property type="entry name" value="Urease, subunit C, domain 1"/>
    <property type="match status" value="1"/>
</dbReference>
<dbReference type="RefSeq" id="WP_348395425.1">
    <property type="nucleotide sequence ID" value="NZ_CP136600.1"/>
</dbReference>
<dbReference type="InterPro" id="IPR011059">
    <property type="entry name" value="Metal-dep_hydrolase_composite"/>
</dbReference>
<keyword evidence="2" id="KW-0479">Metal-binding</keyword>
<dbReference type="EMBL" id="CP136600">
    <property type="protein sequence ID" value="WOH36614.1"/>
    <property type="molecule type" value="Genomic_DNA"/>
</dbReference>
<name>A0ABZ0GL33_9GAMM</name>
<feature type="domain" description="Amidohydrolase-related" evidence="6">
    <location>
        <begin position="53"/>
        <end position="382"/>
    </location>
</feature>
<protein>
    <recommendedName>
        <fullName evidence="5">N-acetylgalactosamine-6-phosphate deacetylase</fullName>
        <ecNumber evidence="5">3.5.1.25</ecNumber>
    </recommendedName>
    <alternativeName>
        <fullName evidence="5">N-acetylglucosamine-6-phosphate deacetylase</fullName>
    </alternativeName>
</protein>
<sequence>MTNKRFYLKAKQVFTEHGIKTDHYVLVDKGLIKDISATANLDIQVFDLGDSQLMPGFIDMHIHGREGCDVMDAKLSSLNTISASLAKHGVVGFLATTVTAKWQDSIKAFGTIGEAAHSSLDGAQVLGAYNEGLFFTDEHKGAHNEKFFLRLTKERVDAIYAATQGTLKVVAMAPEFEDSKEMITYLDSLGVKVMLGHTNANYQQTVDALDAGACGGVHIFNGMSGIHHRDPGCAGAVLMDPNAIAEVIADGVHLHPTIMQMVYKLKGPNKMALISDCINAGGFSDGTYRLGELDVYVKDGVARTATGSLAGSTLTLEKAIDNLVELAQVPLLEAVHMASLVPAKFLGLADQIGSIAVNKRANFAILKDNQQVQATMIDGKVVYQQESFHSLATLIR</sequence>
<comment type="similarity">
    <text evidence="1 5">Belongs to the metallo-dependent hydrolases superfamily. NagA family.</text>
</comment>
<dbReference type="InterPro" id="IPR006680">
    <property type="entry name" value="Amidohydro-rel"/>
</dbReference>
<dbReference type="SUPFAM" id="SSF51338">
    <property type="entry name" value="Composite domain of metallo-dependent hydrolases"/>
    <property type="match status" value="1"/>
</dbReference>
<gene>
    <name evidence="7" type="primary">nagA</name>
    <name evidence="7" type="ORF">RI844_14715</name>
</gene>
<keyword evidence="8" id="KW-1185">Reference proteome</keyword>
<keyword evidence="4 5" id="KW-0119">Carbohydrate metabolism</keyword>
<dbReference type="InterPro" id="IPR032466">
    <property type="entry name" value="Metal_Hydrolase"/>
</dbReference>
<evidence type="ECO:0000256" key="3">
    <source>
        <dbReference type="ARBA" id="ARBA00022801"/>
    </source>
</evidence>
<evidence type="ECO:0000313" key="7">
    <source>
        <dbReference type="EMBL" id="WOH36614.1"/>
    </source>
</evidence>
<evidence type="ECO:0000256" key="5">
    <source>
        <dbReference type="PIRNR" id="PIRNR038994"/>
    </source>
</evidence>
<dbReference type="NCBIfam" id="TIGR00221">
    <property type="entry name" value="nagA"/>
    <property type="match status" value="1"/>
</dbReference>
<evidence type="ECO:0000256" key="1">
    <source>
        <dbReference type="ARBA" id="ARBA00010716"/>
    </source>
</evidence>
<dbReference type="PIRSF" id="PIRSF038994">
    <property type="entry name" value="NagA"/>
    <property type="match status" value="1"/>
</dbReference>
<accession>A0ABZ0GL33</accession>
<comment type="catalytic activity">
    <reaction evidence="5">
        <text>N-acetyl-D-glucosamine 6-phosphate + H2O = D-glucosamine 6-phosphate + acetate</text>
        <dbReference type="Rhea" id="RHEA:22936"/>
        <dbReference type="ChEBI" id="CHEBI:15377"/>
        <dbReference type="ChEBI" id="CHEBI:30089"/>
        <dbReference type="ChEBI" id="CHEBI:57513"/>
        <dbReference type="ChEBI" id="CHEBI:58725"/>
        <dbReference type="EC" id="3.5.1.25"/>
    </reaction>
</comment>
<evidence type="ECO:0000259" key="6">
    <source>
        <dbReference type="Pfam" id="PF01979"/>
    </source>
</evidence>
<dbReference type="SUPFAM" id="SSF51556">
    <property type="entry name" value="Metallo-dependent hydrolases"/>
    <property type="match status" value="1"/>
</dbReference>
<dbReference type="Pfam" id="PF01979">
    <property type="entry name" value="Amidohydro_1"/>
    <property type="match status" value="1"/>
</dbReference>
<organism evidence="7 8">
    <name type="scientific">Thalassotalea fonticola</name>
    <dbReference type="NCBI Taxonomy" id="3065649"/>
    <lineage>
        <taxon>Bacteria</taxon>
        <taxon>Pseudomonadati</taxon>
        <taxon>Pseudomonadota</taxon>
        <taxon>Gammaproteobacteria</taxon>
        <taxon>Alteromonadales</taxon>
        <taxon>Colwelliaceae</taxon>
        <taxon>Thalassotalea</taxon>
    </lineage>
</organism>
<evidence type="ECO:0000256" key="2">
    <source>
        <dbReference type="ARBA" id="ARBA00022723"/>
    </source>
</evidence>
<dbReference type="CDD" id="cd00854">
    <property type="entry name" value="NagA"/>
    <property type="match status" value="1"/>
</dbReference>
<keyword evidence="3 5" id="KW-0378">Hydrolase</keyword>
<dbReference type="GO" id="GO:0008448">
    <property type="term" value="F:N-acetylglucosamine-6-phosphate deacetylase activity"/>
    <property type="evidence" value="ECO:0007669"/>
    <property type="project" value="UniProtKB-EC"/>
</dbReference>
<proteinExistence type="inferred from homology"/>
<dbReference type="InterPro" id="IPR003764">
    <property type="entry name" value="GlcNAc_6-P_deAcase"/>
</dbReference>
<reference evidence="7 8" key="1">
    <citation type="submission" date="2023-09" db="EMBL/GenBank/DDBJ databases">
        <authorList>
            <person name="Qi X."/>
        </authorList>
    </citation>
    <scope>NUCLEOTIDE SEQUENCE [LARGE SCALE GENOMIC DNA]</scope>
    <source>
        <strain evidence="7 8">S1-1</strain>
    </source>
</reference>
<dbReference type="EC" id="3.5.1.25" evidence="5"/>
<dbReference type="PANTHER" id="PTHR11113:SF14">
    <property type="entry name" value="N-ACETYLGLUCOSAMINE-6-PHOSPHATE DEACETYLASE"/>
    <property type="match status" value="1"/>
</dbReference>